<proteinExistence type="inferred from homology"/>
<dbReference type="OrthoDB" id="191192at2759"/>
<dbReference type="GO" id="GO:0008418">
    <property type="term" value="F:protein-N-terminal asparagine amidohydrolase activity"/>
    <property type="evidence" value="ECO:0007669"/>
    <property type="project" value="UniProtKB-UniRule"/>
</dbReference>
<evidence type="ECO:0000256" key="8">
    <source>
        <dbReference type="RuleBase" id="RU367082"/>
    </source>
</evidence>
<evidence type="ECO:0000256" key="7">
    <source>
        <dbReference type="ARBA" id="ARBA00048768"/>
    </source>
</evidence>
<dbReference type="InterPro" id="IPR023128">
    <property type="entry name" value="Prot_N_Gln_amidohydro_ab_roll"/>
</dbReference>
<dbReference type="GO" id="GO:0005634">
    <property type="term" value="C:nucleus"/>
    <property type="evidence" value="ECO:0007669"/>
    <property type="project" value="TreeGrafter"/>
</dbReference>
<keyword evidence="5 8" id="KW-0378">Hydrolase</keyword>
<comment type="function">
    <text evidence="8">Mediates the side-chain deamidation of N-terminal glutamine residues to glutamate, an important step in N-end rule pathway of protein degradation. Conversion of the resulting N-terminal glutamine to glutamate renders the protein susceptible to arginylation, polyubiquitination and degradation as specified by the N-end rule. Does not act on substrates with internal or C-terminal glutamine and does not act on non-glutamine residues in any position.</text>
</comment>
<accession>A0A8S1J6L2</accession>
<dbReference type="Gene3D" id="3.10.620.10">
    <property type="entry name" value="Protein N-terminal glutamine amidohydrolase, alpha beta roll"/>
    <property type="match status" value="1"/>
</dbReference>
<dbReference type="EMBL" id="CAJHUC010001560">
    <property type="protein sequence ID" value="CAD7701527.1"/>
    <property type="molecule type" value="Genomic_DNA"/>
</dbReference>
<dbReference type="InterPro" id="IPR037132">
    <property type="entry name" value="N_Gln_amidohydro_ab_roll_sf"/>
</dbReference>
<comment type="subunit">
    <text evidence="2 8">Monomer.</text>
</comment>
<evidence type="ECO:0000259" key="9">
    <source>
        <dbReference type="Pfam" id="PF09764"/>
    </source>
</evidence>
<organism evidence="10 11">
    <name type="scientific">Ostreobium quekettii</name>
    <dbReference type="NCBI Taxonomy" id="121088"/>
    <lineage>
        <taxon>Eukaryota</taxon>
        <taxon>Viridiplantae</taxon>
        <taxon>Chlorophyta</taxon>
        <taxon>core chlorophytes</taxon>
        <taxon>Ulvophyceae</taxon>
        <taxon>TCBD clade</taxon>
        <taxon>Bryopsidales</taxon>
        <taxon>Ostreobineae</taxon>
        <taxon>Ostreobiaceae</taxon>
        <taxon>Ostreobium</taxon>
    </lineage>
</organism>
<protein>
    <recommendedName>
        <fullName evidence="4 8">Protein N-terminal glutamine amidohydrolase</fullName>
        <ecNumber evidence="3 8">3.5.1.122</ecNumber>
    </recommendedName>
    <alternativeName>
        <fullName evidence="6 8">Protein NH2-terminal glutamine deamidase</fullName>
    </alternativeName>
</protein>
<reference evidence="10" key="1">
    <citation type="submission" date="2020-12" db="EMBL/GenBank/DDBJ databases">
        <authorList>
            <person name="Iha C."/>
        </authorList>
    </citation>
    <scope>NUCLEOTIDE SEQUENCE</scope>
</reference>
<evidence type="ECO:0000313" key="10">
    <source>
        <dbReference type="EMBL" id="CAD7701527.1"/>
    </source>
</evidence>
<comment type="similarity">
    <text evidence="1 8">Belongs to the NTAQ1 family.</text>
</comment>
<sequence>MTPAPTAPALSRADCTYTSCYCEENVHRLIDTLLQRGLAADAGALFAVFISNPSRTVPLWAQRKGLNPEGLVIWDYHVILIQEVAGSGDWLVWDLDTSLDFPVPFADYAGQAFKTMDWALGTQFDRFFRVIPAAAYLDNFASDRSHMVAEDGSWKAPPPEYPCLVAKNGDTMTLSKYLDMSIVDSQDERWGSVMDEETFLEPHLPIRNTDC</sequence>
<evidence type="ECO:0000256" key="4">
    <source>
        <dbReference type="ARBA" id="ARBA00021247"/>
    </source>
</evidence>
<comment type="catalytic activity">
    <reaction evidence="7 8">
        <text>N-terminal L-glutaminyl-[protein] + H2O = N-terminal L-glutamyl-[protein] + NH4(+)</text>
        <dbReference type="Rhea" id="RHEA:50680"/>
        <dbReference type="Rhea" id="RHEA-COMP:12668"/>
        <dbReference type="Rhea" id="RHEA-COMP:12777"/>
        <dbReference type="ChEBI" id="CHEBI:15377"/>
        <dbReference type="ChEBI" id="CHEBI:28938"/>
        <dbReference type="ChEBI" id="CHEBI:64721"/>
        <dbReference type="ChEBI" id="CHEBI:64722"/>
        <dbReference type="EC" id="3.5.1.122"/>
    </reaction>
</comment>
<evidence type="ECO:0000256" key="6">
    <source>
        <dbReference type="ARBA" id="ARBA00029677"/>
    </source>
</evidence>
<feature type="domain" description="Protein N-terminal glutamine amidohydrolase alpha beta roll" evidence="9">
    <location>
        <begin position="17"/>
        <end position="200"/>
    </location>
</feature>
<name>A0A8S1J6L2_9CHLO</name>
<dbReference type="PANTHER" id="PTHR13035:SF0">
    <property type="entry name" value="PROTEIN N-TERMINAL GLUTAMINE AMIDOHYDROLASE"/>
    <property type="match status" value="1"/>
</dbReference>
<dbReference type="PANTHER" id="PTHR13035">
    <property type="entry name" value="PROTEIN N-TERMINAL GLUTAMINE AMIDOHYDROLASE"/>
    <property type="match status" value="1"/>
</dbReference>
<comment type="caution">
    <text evidence="10">The sequence shown here is derived from an EMBL/GenBank/DDBJ whole genome shotgun (WGS) entry which is preliminary data.</text>
</comment>
<dbReference type="AlphaFoldDB" id="A0A8S1J6L2"/>
<keyword evidence="11" id="KW-1185">Reference proteome</keyword>
<evidence type="ECO:0000256" key="3">
    <source>
        <dbReference type="ARBA" id="ARBA00012718"/>
    </source>
</evidence>
<dbReference type="GO" id="GO:0070773">
    <property type="term" value="F:protein-N-terminal glutamine amidohydrolase activity"/>
    <property type="evidence" value="ECO:0007669"/>
    <property type="project" value="UniProtKB-UniRule"/>
</dbReference>
<dbReference type="Pfam" id="PF09764">
    <property type="entry name" value="Nt_Gln_amidase"/>
    <property type="match status" value="1"/>
</dbReference>
<dbReference type="Proteomes" id="UP000708148">
    <property type="component" value="Unassembled WGS sequence"/>
</dbReference>
<dbReference type="GO" id="GO:0005829">
    <property type="term" value="C:cytosol"/>
    <property type="evidence" value="ECO:0007669"/>
    <property type="project" value="TreeGrafter"/>
</dbReference>
<evidence type="ECO:0000256" key="1">
    <source>
        <dbReference type="ARBA" id="ARBA00008985"/>
    </source>
</evidence>
<dbReference type="InterPro" id="IPR039733">
    <property type="entry name" value="NTAQ1"/>
</dbReference>
<evidence type="ECO:0000256" key="2">
    <source>
        <dbReference type="ARBA" id="ARBA00011245"/>
    </source>
</evidence>
<gene>
    <name evidence="10" type="ORF">OSTQU699_LOCUS6886</name>
</gene>
<evidence type="ECO:0000313" key="11">
    <source>
        <dbReference type="Proteomes" id="UP000708148"/>
    </source>
</evidence>
<evidence type="ECO:0000256" key="5">
    <source>
        <dbReference type="ARBA" id="ARBA00022801"/>
    </source>
</evidence>
<dbReference type="EC" id="3.5.1.122" evidence="3 8"/>